<feature type="binding site" evidence="9">
    <location>
        <position position="221"/>
    </location>
    <ligand>
        <name>a divalent metal cation</name>
        <dbReference type="ChEBI" id="CHEBI:60240"/>
        <label>1</label>
    </ligand>
</feature>
<comment type="catalytic activity">
    <reaction evidence="8">
        <text>a 5'-end NAD(+)-phospho-ribonucleoside in mRNA + H2O = a 5'-end phospho-adenosine-phospho-ribonucleoside in mRNA + beta-nicotinamide D-ribonucleotide + 2 H(+)</text>
        <dbReference type="Rhea" id="RHEA:60876"/>
        <dbReference type="Rhea" id="RHEA-COMP:15698"/>
        <dbReference type="Rhea" id="RHEA-COMP:15719"/>
        <dbReference type="ChEBI" id="CHEBI:14649"/>
        <dbReference type="ChEBI" id="CHEBI:15377"/>
        <dbReference type="ChEBI" id="CHEBI:15378"/>
        <dbReference type="ChEBI" id="CHEBI:144029"/>
        <dbReference type="ChEBI" id="CHEBI:144051"/>
    </reaction>
    <physiologicalReaction direction="left-to-right" evidence="8">
        <dbReference type="Rhea" id="RHEA:60877"/>
    </physiologicalReaction>
</comment>
<evidence type="ECO:0000313" key="12">
    <source>
        <dbReference type="Proteomes" id="UP000255264"/>
    </source>
</evidence>
<dbReference type="NCBIfam" id="NF001299">
    <property type="entry name" value="PRK00241.1"/>
    <property type="match status" value="1"/>
</dbReference>
<dbReference type="EC" id="3.6.1.-" evidence="9"/>
<dbReference type="Gene3D" id="3.90.79.20">
    <property type="match status" value="1"/>
</dbReference>
<keyword evidence="4 9" id="KW-0862">Zinc</keyword>
<dbReference type="FunFam" id="3.90.79.10:FF:000004">
    <property type="entry name" value="NADH pyrophosphatase"/>
    <property type="match status" value="1"/>
</dbReference>
<comment type="catalytic activity">
    <reaction evidence="9">
        <text>NADH + H2O = reduced beta-nicotinamide D-ribonucleotide + AMP + 2 H(+)</text>
        <dbReference type="Rhea" id="RHEA:48868"/>
        <dbReference type="ChEBI" id="CHEBI:15377"/>
        <dbReference type="ChEBI" id="CHEBI:15378"/>
        <dbReference type="ChEBI" id="CHEBI:57945"/>
        <dbReference type="ChEBI" id="CHEBI:90832"/>
        <dbReference type="ChEBI" id="CHEBI:456215"/>
        <dbReference type="EC" id="3.6.1.22"/>
    </reaction>
</comment>
<feature type="binding site" evidence="9">
    <location>
        <position position="180"/>
    </location>
    <ligand>
        <name>a divalent metal cation</name>
        <dbReference type="ChEBI" id="CHEBI:60240"/>
        <label>1</label>
    </ligand>
</feature>
<dbReference type="GO" id="GO:0000210">
    <property type="term" value="F:NAD+ diphosphatase activity"/>
    <property type="evidence" value="ECO:0007669"/>
    <property type="project" value="UniProtKB-UniRule"/>
</dbReference>
<organism evidence="11 12">
    <name type="scientific">Haemophilus pittmaniae</name>
    <dbReference type="NCBI Taxonomy" id="249188"/>
    <lineage>
        <taxon>Bacteria</taxon>
        <taxon>Pseudomonadati</taxon>
        <taxon>Pseudomonadota</taxon>
        <taxon>Gammaproteobacteria</taxon>
        <taxon>Pasteurellales</taxon>
        <taxon>Pasteurellaceae</taxon>
        <taxon>Haemophilus</taxon>
    </lineage>
</organism>
<dbReference type="PROSITE" id="PS00893">
    <property type="entry name" value="NUDIX_BOX"/>
    <property type="match status" value="1"/>
</dbReference>
<feature type="binding site" evidence="9">
    <location>
        <position position="117"/>
    </location>
    <ligand>
        <name>Zn(2+)</name>
        <dbReference type="ChEBI" id="CHEBI:29105"/>
    </ligand>
</feature>
<dbReference type="PRINTS" id="PR00502">
    <property type="entry name" value="NUDIXFAMILY"/>
</dbReference>
<feature type="binding site" evidence="9">
    <location>
        <position position="114"/>
    </location>
    <ligand>
        <name>Zn(2+)</name>
        <dbReference type="ChEBI" id="CHEBI:29105"/>
    </ligand>
</feature>
<dbReference type="GO" id="GO:0035529">
    <property type="term" value="F:NADH pyrophosphatase activity"/>
    <property type="evidence" value="ECO:0007669"/>
    <property type="project" value="TreeGrafter"/>
</dbReference>
<keyword evidence="7 9" id="KW-0464">Manganese</keyword>
<dbReference type="PROSITE" id="PS51462">
    <property type="entry name" value="NUDIX"/>
    <property type="match status" value="1"/>
</dbReference>
<evidence type="ECO:0000256" key="1">
    <source>
        <dbReference type="ARBA" id="ARBA00009595"/>
    </source>
</evidence>
<dbReference type="GO" id="GO:0006742">
    <property type="term" value="P:NADP+ catabolic process"/>
    <property type="evidence" value="ECO:0007669"/>
    <property type="project" value="TreeGrafter"/>
</dbReference>
<dbReference type="GO" id="GO:0019677">
    <property type="term" value="P:NAD+ catabolic process"/>
    <property type="evidence" value="ECO:0007669"/>
    <property type="project" value="TreeGrafter"/>
</dbReference>
<keyword evidence="3 9" id="KW-0378">Hydrolase</keyword>
<dbReference type="Pfam" id="PF09297">
    <property type="entry name" value="Zn_ribbon_NUD"/>
    <property type="match status" value="1"/>
</dbReference>
<dbReference type="EC" id="3.6.1.22" evidence="9"/>
<dbReference type="InterPro" id="IPR000086">
    <property type="entry name" value="NUDIX_hydrolase_dom"/>
</dbReference>
<evidence type="ECO:0000256" key="2">
    <source>
        <dbReference type="ARBA" id="ARBA00022723"/>
    </source>
</evidence>
<dbReference type="InterPro" id="IPR022925">
    <property type="entry name" value="RNA_Hydrolase_NudC"/>
</dbReference>
<keyword evidence="2 9" id="KW-0479">Metal-binding</keyword>
<feature type="binding site" evidence="9">
    <location>
        <position position="67"/>
    </location>
    <ligand>
        <name>substrate</name>
    </ligand>
</feature>
<evidence type="ECO:0000256" key="6">
    <source>
        <dbReference type="ARBA" id="ARBA00023027"/>
    </source>
</evidence>
<dbReference type="PANTHER" id="PTHR42904:SF6">
    <property type="entry name" value="NAD-CAPPED RNA HYDROLASE NUDT12"/>
    <property type="match status" value="1"/>
</dbReference>
<dbReference type="InterPro" id="IPR020084">
    <property type="entry name" value="NUDIX_hydrolase_CS"/>
</dbReference>
<dbReference type="GO" id="GO:0008270">
    <property type="term" value="F:zinc ion binding"/>
    <property type="evidence" value="ECO:0007669"/>
    <property type="project" value="UniProtKB-UniRule"/>
</dbReference>
<dbReference type="InterPro" id="IPR015797">
    <property type="entry name" value="NUDIX_hydrolase-like_dom_sf"/>
</dbReference>
<feature type="short sequence motif" description="Nudix box" evidence="9">
    <location>
        <begin position="161"/>
        <end position="182"/>
    </location>
</feature>
<evidence type="ECO:0000256" key="8">
    <source>
        <dbReference type="ARBA" id="ARBA00023679"/>
    </source>
</evidence>
<evidence type="ECO:0000259" key="10">
    <source>
        <dbReference type="PROSITE" id="PS51462"/>
    </source>
</evidence>
<comment type="catalytic activity">
    <reaction evidence="9">
        <text>NAD(+) + H2O = beta-nicotinamide D-ribonucleotide + AMP + 2 H(+)</text>
        <dbReference type="Rhea" id="RHEA:11800"/>
        <dbReference type="ChEBI" id="CHEBI:14649"/>
        <dbReference type="ChEBI" id="CHEBI:15377"/>
        <dbReference type="ChEBI" id="CHEBI:15378"/>
        <dbReference type="ChEBI" id="CHEBI:57540"/>
        <dbReference type="ChEBI" id="CHEBI:456215"/>
        <dbReference type="EC" id="3.6.1.22"/>
    </reaction>
</comment>
<dbReference type="CDD" id="cd03429">
    <property type="entry name" value="NUDIX_NADH_pyrophosphatase_Nudt13"/>
    <property type="match status" value="1"/>
</dbReference>
<sequence length="265" mass="29594">MSLQQESRSYWLLVQGSNIVWQAGLPFGIAAELGVQACQKMRVGTWHGAPLWLAVGAESEREFVSLRSLLPLNDEDYYALTRGVEIHHFLQTHRFCGKCGGASRLVEDELAVQCSACGYRAYPVICPSIIVAVRRDGEILLANHRRHYNPNGGGMYTTLAGFVEVGETFEQAVAREVFEETGIRVKNLQYFGSQPWPFPNSQMVGFLAEYDSGEIHLQESEIADARWFALDAPLPELPPTGTIALELIKATIELYAKEKEKQCQN</sequence>
<evidence type="ECO:0000256" key="4">
    <source>
        <dbReference type="ARBA" id="ARBA00022833"/>
    </source>
</evidence>
<dbReference type="Gene3D" id="3.90.79.10">
    <property type="entry name" value="Nucleoside Triphosphate Pyrophosphohydrolase"/>
    <property type="match status" value="1"/>
</dbReference>
<comment type="similarity">
    <text evidence="1 9">Belongs to the Nudix hydrolase family. NudC subfamily.</text>
</comment>
<dbReference type="InterPro" id="IPR050241">
    <property type="entry name" value="NAD-cap_RNA_hydrolase_NudC"/>
</dbReference>
<feature type="binding site" evidence="9">
    <location>
        <position position="176"/>
    </location>
    <ligand>
        <name>a divalent metal cation</name>
        <dbReference type="ChEBI" id="CHEBI:60240"/>
        <label>2</label>
    </ligand>
</feature>
<feature type="binding site" evidence="9">
    <location>
        <begin position="194"/>
        <end position="201"/>
    </location>
    <ligand>
        <name>substrate</name>
    </ligand>
</feature>
<dbReference type="InterPro" id="IPR015376">
    <property type="entry name" value="Znr_NADH_PPase"/>
</dbReference>
<evidence type="ECO:0000313" key="11">
    <source>
        <dbReference type="EMBL" id="STO92332.1"/>
    </source>
</evidence>
<dbReference type="AlphaFoldDB" id="A0A377IVW3"/>
<comment type="caution">
    <text evidence="9">Lacks conserved residue(s) required for the propagation of feature annotation.</text>
</comment>
<dbReference type="SUPFAM" id="SSF55811">
    <property type="entry name" value="Nudix"/>
    <property type="match status" value="2"/>
</dbReference>
<comment type="function">
    <text evidence="9">mRNA decapping enzyme that specifically removes the nicotinamide adenine dinucleotide (NAD) cap from a subset of mRNAs by hydrolyzing the diphosphate linkage to produce nicotinamide mononucleotide (NMN) and 5' monophosphate mRNA. The NAD-cap is present at the 5'-end of some mRNAs and stabilizes RNA against 5'-processing. Has preference for mRNAs with a 5'-end purine. Catalyzes the hydrolysis of a broad range of dinucleotide pyrophosphates.</text>
</comment>
<protein>
    <recommendedName>
        <fullName evidence="9">NAD-capped RNA hydrolase NudC</fullName>
        <shortName evidence="9">DeNADding enzyme NudC</shortName>
        <ecNumber evidence="9">3.6.1.-</ecNumber>
    </recommendedName>
    <alternativeName>
        <fullName evidence="9">NADH pyrophosphatase</fullName>
        <ecNumber evidence="9">3.6.1.22</ecNumber>
    </alternativeName>
</protein>
<feature type="binding site" evidence="9">
    <location>
        <position position="160"/>
    </location>
    <ligand>
        <name>a divalent metal cation</name>
        <dbReference type="ChEBI" id="CHEBI:60240"/>
        <label>1</label>
    </ligand>
</feature>
<gene>
    <name evidence="9 11" type="primary">nudC</name>
    <name evidence="11" type="ORF">NCTC13335_00154</name>
</gene>
<comment type="cofactor">
    <cofactor evidence="9">
        <name>Mg(2+)</name>
        <dbReference type="ChEBI" id="CHEBI:18420"/>
    </cofactor>
    <cofactor evidence="9">
        <name>Mn(2+)</name>
        <dbReference type="ChEBI" id="CHEBI:29035"/>
    </cofactor>
    <text evidence="9">Divalent metal cations. Mg(2+) or Mn(2+).</text>
</comment>
<keyword evidence="6 9" id="KW-0520">NAD</keyword>
<feature type="domain" description="Nudix hydrolase" evidence="10">
    <location>
        <begin position="123"/>
        <end position="251"/>
    </location>
</feature>
<dbReference type="GO" id="GO:0030145">
    <property type="term" value="F:manganese ion binding"/>
    <property type="evidence" value="ECO:0007669"/>
    <property type="project" value="UniProtKB-UniRule"/>
</dbReference>
<reference evidence="11 12" key="1">
    <citation type="submission" date="2018-06" db="EMBL/GenBank/DDBJ databases">
        <authorList>
            <consortium name="Pathogen Informatics"/>
            <person name="Doyle S."/>
        </authorList>
    </citation>
    <scope>NUCLEOTIDE SEQUENCE [LARGE SCALE GENOMIC DNA]</scope>
    <source>
        <strain evidence="11 12">NCTC13335</strain>
    </source>
</reference>
<feature type="binding site" evidence="9">
    <location>
        <position position="180"/>
    </location>
    <ligand>
        <name>a divalent metal cation</name>
        <dbReference type="ChEBI" id="CHEBI:60240"/>
        <label>3</label>
    </ligand>
</feature>
<dbReference type="PANTHER" id="PTHR42904">
    <property type="entry name" value="NUDIX HYDROLASE, NUDC SUBFAMILY"/>
    <property type="match status" value="1"/>
</dbReference>
<dbReference type="InterPro" id="IPR049734">
    <property type="entry name" value="NudC-like_C"/>
</dbReference>
<proteinExistence type="inferred from homology"/>
<dbReference type="HAMAP" id="MF_00297">
    <property type="entry name" value="Nudix_NudC"/>
    <property type="match status" value="1"/>
</dbReference>
<feature type="binding site" evidence="9">
    <location>
        <position position="109"/>
    </location>
    <ligand>
        <name>substrate</name>
    </ligand>
</feature>
<name>A0A377IVW3_9PAST</name>
<feature type="binding site" evidence="9">
    <location>
        <position position="221"/>
    </location>
    <ligand>
        <name>a divalent metal cation</name>
        <dbReference type="ChEBI" id="CHEBI:60240"/>
        <label>3</label>
    </ligand>
</feature>
<feature type="binding site" evidence="9">
    <location>
        <position position="96"/>
    </location>
    <ligand>
        <name>Zn(2+)</name>
        <dbReference type="ChEBI" id="CHEBI:29105"/>
    </ligand>
</feature>
<dbReference type="Proteomes" id="UP000255264">
    <property type="component" value="Unassembled WGS sequence"/>
</dbReference>
<feature type="binding site" evidence="9">
    <location>
        <position position="99"/>
    </location>
    <ligand>
        <name>Zn(2+)</name>
        <dbReference type="ChEBI" id="CHEBI:29105"/>
    </ligand>
</feature>
<evidence type="ECO:0000256" key="7">
    <source>
        <dbReference type="ARBA" id="ARBA00023211"/>
    </source>
</evidence>
<comment type="subunit">
    <text evidence="9">Homodimer.</text>
</comment>
<accession>A0A377IVW3</accession>
<dbReference type="GO" id="GO:0110153">
    <property type="term" value="F:RNA NAD-cap (NMN-forming) hydrolase activity"/>
    <property type="evidence" value="ECO:0007669"/>
    <property type="project" value="RHEA"/>
</dbReference>
<comment type="cofactor">
    <cofactor evidence="9">
        <name>Zn(2+)</name>
        <dbReference type="ChEBI" id="CHEBI:29105"/>
    </cofactor>
    <text evidence="9">Binds 1 zinc ion per subunit.</text>
</comment>
<dbReference type="GO" id="GO:0000287">
    <property type="term" value="F:magnesium ion binding"/>
    <property type="evidence" value="ECO:0007669"/>
    <property type="project" value="UniProtKB-UniRule"/>
</dbReference>
<dbReference type="InterPro" id="IPR020476">
    <property type="entry name" value="Nudix_hydrolase"/>
</dbReference>
<keyword evidence="12" id="KW-1185">Reference proteome</keyword>
<feature type="binding site" evidence="9">
    <location>
        <position position="244"/>
    </location>
    <ligand>
        <name>substrate</name>
    </ligand>
</feature>
<feature type="binding site" evidence="9">
    <location>
        <position position="176"/>
    </location>
    <ligand>
        <name>a divalent metal cation</name>
        <dbReference type="ChEBI" id="CHEBI:60240"/>
        <label>3</label>
    </ligand>
</feature>
<dbReference type="GO" id="GO:0005829">
    <property type="term" value="C:cytosol"/>
    <property type="evidence" value="ECO:0007669"/>
    <property type="project" value="TreeGrafter"/>
</dbReference>
<dbReference type="EMBL" id="UGHS01000001">
    <property type="protein sequence ID" value="STO92332.1"/>
    <property type="molecule type" value="Genomic_DNA"/>
</dbReference>
<evidence type="ECO:0000256" key="5">
    <source>
        <dbReference type="ARBA" id="ARBA00022842"/>
    </source>
</evidence>
<keyword evidence="5 9" id="KW-0460">Magnesium</keyword>
<evidence type="ECO:0000256" key="9">
    <source>
        <dbReference type="HAMAP-Rule" id="MF_00297"/>
    </source>
</evidence>
<dbReference type="OrthoDB" id="9791656at2"/>
<evidence type="ECO:0000256" key="3">
    <source>
        <dbReference type="ARBA" id="ARBA00022801"/>
    </source>
</evidence>
<feature type="binding site" evidence="9">
    <location>
        <position position="122"/>
    </location>
    <ligand>
        <name>substrate</name>
    </ligand>
</feature>
<dbReference type="Pfam" id="PF00293">
    <property type="entry name" value="NUDIX"/>
    <property type="match status" value="1"/>
</dbReference>